<name>A0A383B2Y3_9ZZZZ</name>
<accession>A0A383B2Y3</accession>
<evidence type="ECO:0000256" key="1">
    <source>
        <dbReference type="SAM" id="Phobius"/>
    </source>
</evidence>
<keyword evidence="1" id="KW-1133">Transmembrane helix</keyword>
<dbReference type="AlphaFoldDB" id="A0A383B2Y3"/>
<keyword evidence="1" id="KW-0812">Transmembrane</keyword>
<feature type="transmembrane region" description="Helical" evidence="1">
    <location>
        <begin position="103"/>
        <end position="119"/>
    </location>
</feature>
<protein>
    <submittedName>
        <fullName evidence="2">Uncharacterized protein</fullName>
    </submittedName>
</protein>
<proteinExistence type="predicted"/>
<feature type="transmembrane region" description="Helical" evidence="1">
    <location>
        <begin position="44"/>
        <end position="66"/>
    </location>
</feature>
<reference evidence="2" key="1">
    <citation type="submission" date="2018-05" db="EMBL/GenBank/DDBJ databases">
        <authorList>
            <person name="Lanie J.A."/>
            <person name="Ng W.-L."/>
            <person name="Kazmierczak K.M."/>
            <person name="Andrzejewski T.M."/>
            <person name="Davidsen T.M."/>
            <person name="Wayne K.J."/>
            <person name="Tettelin H."/>
            <person name="Glass J.I."/>
            <person name="Rusch D."/>
            <person name="Podicherti R."/>
            <person name="Tsui H.-C.T."/>
            <person name="Winkler M.E."/>
        </authorList>
    </citation>
    <scope>NUCLEOTIDE SEQUENCE</scope>
</reference>
<feature type="non-terminal residue" evidence="2">
    <location>
        <position position="1"/>
    </location>
</feature>
<keyword evidence="1" id="KW-0472">Membrane</keyword>
<feature type="transmembrane region" description="Helical" evidence="1">
    <location>
        <begin position="78"/>
        <end position="97"/>
    </location>
</feature>
<sequence>VTLTLLFRLQAIFMAFWVVMLAAFPESMMQAQGWELTPELQQMAKFIALAFTGIAVISWMMPAWAGSNIKKPAMVMGVYLNLLFMAFNAFDLITGAVPANGTNLGGFVPQIILVVLFYMKSRE</sequence>
<evidence type="ECO:0000313" key="2">
    <source>
        <dbReference type="EMBL" id="SVE14203.1"/>
    </source>
</evidence>
<gene>
    <name evidence="2" type="ORF">METZ01_LOCUS467057</name>
</gene>
<organism evidence="2">
    <name type="scientific">marine metagenome</name>
    <dbReference type="NCBI Taxonomy" id="408172"/>
    <lineage>
        <taxon>unclassified sequences</taxon>
        <taxon>metagenomes</taxon>
        <taxon>ecological metagenomes</taxon>
    </lineage>
</organism>
<feature type="transmembrane region" description="Helical" evidence="1">
    <location>
        <begin position="5"/>
        <end position="24"/>
    </location>
</feature>
<dbReference type="EMBL" id="UINC01196958">
    <property type="protein sequence ID" value="SVE14203.1"/>
    <property type="molecule type" value="Genomic_DNA"/>
</dbReference>